<dbReference type="Proteomes" id="UP000241048">
    <property type="component" value="Unassembled WGS sequence"/>
</dbReference>
<keyword evidence="3 9" id="KW-0813">Transport</keyword>
<evidence type="ECO:0000256" key="4">
    <source>
        <dbReference type="ARBA" id="ARBA00022475"/>
    </source>
</evidence>
<dbReference type="PROSITE" id="PS50928">
    <property type="entry name" value="ABC_TM1"/>
    <property type="match status" value="1"/>
</dbReference>
<dbReference type="GeneID" id="79839395"/>
<feature type="transmembrane region" description="Helical" evidence="9">
    <location>
        <begin position="132"/>
        <end position="154"/>
    </location>
</feature>
<evidence type="ECO:0000313" key="13">
    <source>
        <dbReference type="EMBL" id="PST37869.1"/>
    </source>
</evidence>
<evidence type="ECO:0000259" key="12">
    <source>
        <dbReference type="PROSITE" id="PS50928"/>
    </source>
</evidence>
<feature type="transmembrane region" description="Helical" evidence="9">
    <location>
        <begin position="46"/>
        <end position="68"/>
    </location>
</feature>
<keyword evidence="7 9" id="KW-1133">Transmembrane helix</keyword>
<dbReference type="NCBIfam" id="TIGR02141">
    <property type="entry name" value="modB_ABC"/>
    <property type="match status" value="1"/>
</dbReference>
<accession>A0A2T3FRI8</accession>
<dbReference type="PANTHER" id="PTHR30183:SF3">
    <property type="entry name" value="MOLYBDENUM TRANSPORT SYSTEM PERMEASE PROTEIN MODB"/>
    <property type="match status" value="1"/>
</dbReference>
<protein>
    <recommendedName>
        <fullName evidence="10">Molybdenum transport system permease</fullName>
    </recommendedName>
</protein>
<dbReference type="InterPro" id="IPR011867">
    <property type="entry name" value="ModB_ABC"/>
</dbReference>
<evidence type="ECO:0000256" key="9">
    <source>
        <dbReference type="RuleBase" id="RU363032"/>
    </source>
</evidence>
<comment type="function">
    <text evidence="10">Part of the binding-protein-dependent transport system for molybdenum; probably responsible for the translocation of the substrate across the membrane.</text>
</comment>
<feature type="region of interest" description="Disordered" evidence="11">
    <location>
        <begin position="220"/>
        <end position="239"/>
    </location>
</feature>
<gene>
    <name evidence="13" type="primary">modB</name>
    <name evidence="13" type="ORF">C7U56_08405</name>
</gene>
<evidence type="ECO:0000256" key="5">
    <source>
        <dbReference type="ARBA" id="ARBA00022505"/>
    </source>
</evidence>
<keyword evidence="6 9" id="KW-0812">Transmembrane</keyword>
<keyword evidence="4 10" id="KW-1003">Cell membrane</keyword>
<feature type="transmembrane region" description="Helical" evidence="9">
    <location>
        <begin position="193"/>
        <end position="214"/>
    </location>
</feature>
<dbReference type="PANTHER" id="PTHR30183">
    <property type="entry name" value="MOLYBDENUM TRANSPORT SYSTEM PERMEASE PROTEIN MODB"/>
    <property type="match status" value="1"/>
</dbReference>
<keyword evidence="5 10" id="KW-0500">Molybdenum</keyword>
<comment type="caution">
    <text evidence="13">The sequence shown here is derived from an EMBL/GenBank/DDBJ whole genome shotgun (WGS) entry which is preliminary data.</text>
</comment>
<dbReference type="InterPro" id="IPR000515">
    <property type="entry name" value="MetI-like"/>
</dbReference>
<feature type="transmembrane region" description="Helical" evidence="9">
    <location>
        <begin position="6"/>
        <end position="26"/>
    </location>
</feature>
<comment type="subcellular location">
    <subcellularLocation>
        <location evidence="1 9">Cell membrane</location>
        <topology evidence="1 9">Multi-pass membrane protein</topology>
    </subcellularLocation>
</comment>
<evidence type="ECO:0000256" key="10">
    <source>
        <dbReference type="RuleBase" id="RU365097"/>
    </source>
</evidence>
<evidence type="ECO:0000256" key="11">
    <source>
        <dbReference type="SAM" id="MobiDB-lite"/>
    </source>
</evidence>
<evidence type="ECO:0000256" key="6">
    <source>
        <dbReference type="ARBA" id="ARBA00022692"/>
    </source>
</evidence>
<dbReference type="AlphaFoldDB" id="A0A2T3FRI8"/>
<dbReference type="Pfam" id="PF00528">
    <property type="entry name" value="BPD_transp_1"/>
    <property type="match status" value="1"/>
</dbReference>
<name>A0A2T3FRI8_9CLOT</name>
<dbReference type="Gene3D" id="1.10.3720.10">
    <property type="entry name" value="MetI-like"/>
    <property type="match status" value="1"/>
</dbReference>
<feature type="domain" description="ABC transmembrane type-1" evidence="12">
    <location>
        <begin position="6"/>
        <end position="215"/>
    </location>
</feature>
<evidence type="ECO:0000256" key="2">
    <source>
        <dbReference type="ARBA" id="ARBA00007069"/>
    </source>
</evidence>
<dbReference type="CDD" id="cd06261">
    <property type="entry name" value="TM_PBP2"/>
    <property type="match status" value="1"/>
</dbReference>
<keyword evidence="8 9" id="KW-0472">Membrane</keyword>
<evidence type="ECO:0000256" key="7">
    <source>
        <dbReference type="ARBA" id="ARBA00022989"/>
    </source>
</evidence>
<comment type="similarity">
    <text evidence="2 10">Belongs to the binding-protein-dependent transport system permease family. CysTW subfamily.</text>
</comment>
<dbReference type="InterPro" id="IPR035906">
    <property type="entry name" value="MetI-like_sf"/>
</dbReference>
<dbReference type="GO" id="GO:0005886">
    <property type="term" value="C:plasma membrane"/>
    <property type="evidence" value="ECO:0007669"/>
    <property type="project" value="UniProtKB-SubCell"/>
</dbReference>
<sequence>MDWSPIWISMKTATLSIIITFFLGVWMARLVVSARSEKVKMVLDGILTLPMVLPPTVAGFFLLMIFGVKRPLGQLFLELFGVKIVFSWAATVIAAVAISFPLMYRAARGAFEQVDVTLIYAARTLGFSESRIFWRVILPSAMPGVLSGAILAFARGLGEFGATAMLAGNIAGKTQTLPLAIYSQVAAGKMSMAYQYVWIIVVISFLVVVLMNVLSRRDMRGSSNHKKKDNSVEAGGQDAKVSVELFADREADAQKGGAG</sequence>
<evidence type="ECO:0000313" key="14">
    <source>
        <dbReference type="Proteomes" id="UP000241048"/>
    </source>
</evidence>
<dbReference type="SUPFAM" id="SSF161098">
    <property type="entry name" value="MetI-like"/>
    <property type="match status" value="1"/>
</dbReference>
<evidence type="ECO:0000256" key="1">
    <source>
        <dbReference type="ARBA" id="ARBA00004651"/>
    </source>
</evidence>
<evidence type="ECO:0000256" key="3">
    <source>
        <dbReference type="ARBA" id="ARBA00022448"/>
    </source>
</evidence>
<evidence type="ECO:0000256" key="8">
    <source>
        <dbReference type="ARBA" id="ARBA00023136"/>
    </source>
</evidence>
<reference evidence="13 14" key="1">
    <citation type="submission" date="2018-03" db="EMBL/GenBank/DDBJ databases">
        <title>Lachnoclostridium SNUG30386 gen.nov., sp.nov., isolated from human faeces.</title>
        <authorList>
            <person name="Seo B."/>
            <person name="Jeon K."/>
            <person name="Ko G."/>
        </authorList>
    </citation>
    <scope>NUCLEOTIDE SEQUENCE [LARGE SCALE GENOMIC DNA]</scope>
    <source>
        <strain evidence="13 14">SNUG30386</strain>
    </source>
</reference>
<dbReference type="EMBL" id="PYLO01000002">
    <property type="protein sequence ID" value="PST37869.1"/>
    <property type="molecule type" value="Genomic_DNA"/>
</dbReference>
<organism evidence="13 14">
    <name type="scientific">Clostridium fessum</name>
    <dbReference type="NCBI Taxonomy" id="2126740"/>
    <lineage>
        <taxon>Bacteria</taxon>
        <taxon>Bacillati</taxon>
        <taxon>Bacillota</taxon>
        <taxon>Clostridia</taxon>
        <taxon>Eubacteriales</taxon>
        <taxon>Clostridiaceae</taxon>
        <taxon>Clostridium</taxon>
    </lineage>
</organism>
<dbReference type="RefSeq" id="WP_107000898.1">
    <property type="nucleotide sequence ID" value="NZ_JAQCTY010000002.1"/>
</dbReference>
<dbReference type="GO" id="GO:0015098">
    <property type="term" value="F:molybdate ion transmembrane transporter activity"/>
    <property type="evidence" value="ECO:0007669"/>
    <property type="project" value="UniProtKB-UniRule"/>
</dbReference>
<feature type="transmembrane region" description="Helical" evidence="9">
    <location>
        <begin position="80"/>
        <end position="104"/>
    </location>
</feature>
<proteinExistence type="inferred from homology"/>
<keyword evidence="14" id="KW-1185">Reference proteome</keyword>